<evidence type="ECO:0000256" key="5">
    <source>
        <dbReference type="ARBA" id="ARBA00023014"/>
    </source>
</evidence>
<keyword evidence="5" id="KW-0411">Iron-sulfur</keyword>
<evidence type="ECO:0000256" key="1">
    <source>
        <dbReference type="ARBA" id="ARBA00022485"/>
    </source>
</evidence>
<keyword evidence="6" id="KW-1133">Transmembrane helix</keyword>
<proteinExistence type="predicted"/>
<sequence>MNSLLIINWLAAIAVIAYAGYLFVYLIRTRMAYIQLGKKIEFDRRFKERWDLLKVNVFGQKKLLKDKKSGIIHVMFFYGFILVQFGAIDFVWKGLAPGSHLPLGPLYPAFTFFQEIVTLVILIAVFWAFHRRYVEKLVRLKRNFKSGLVLIFIGGLMISVLLGNGMGIIWHGEELSWSEPIASAIAYVFSGINETAAISVFYFSWWVHLLILLTFLVYVPQSKHAHLIAGPVNVFFGRLSNPGKLEKIDFEDETQETFGVGKIEDFRQNQLIDLYACVECGRCTNMCPATGTGKMLSPMDLILKLRDHLTDKGAAVTSKAPWVPVVAFNNTQGNQLAMIAAGKGQQESAATTLAYDPSLIGDVITEEEIWACTTCRNCEDQCPVMNEHVDKIIDLRRYLVLTEGKMDAEAQRAMTNIERQGNPWGLNRKERETWRQGDDEVTVPTVKEKSKAGEEFEYLFWVGSMGSYDNRSQKIAISFAKLMNEAGISFAILGNKEKNSGDTPRRLGNEFVFQEMATKNIEEFEKAGVKKIVTIDPHAYNTFKNEYPDFGLQAEVYHHTELLAQWVKEGRLKPVHAIEETVTYHDSCYLGRYNEVYEAPRDILKAIPGVNLVEMARNRETGMCCGAGGGLMWMEETAGSRINVARTEQALAVQPSIIGTGCPYCLTMISDGTKAKEVEEKVQTLDVTEILERSVIGQKKEAM</sequence>
<dbReference type="Proteomes" id="UP000183507">
    <property type="component" value="Unassembled WGS sequence"/>
</dbReference>
<dbReference type="RefSeq" id="WP_048566721.1">
    <property type="nucleotide sequence ID" value="NZ_CP032365.1"/>
</dbReference>
<reference evidence="9" key="1">
    <citation type="submission" date="2016-10" db="EMBL/GenBank/DDBJ databases">
        <authorList>
            <person name="Varghese N."/>
        </authorList>
    </citation>
    <scope>NUCLEOTIDE SEQUENCE [LARGE SCALE GENOMIC DNA]</scope>
    <source>
        <strain evidence="9">KPR-7A</strain>
    </source>
</reference>
<keyword evidence="4" id="KW-0408">Iron</keyword>
<feature type="transmembrane region" description="Helical" evidence="6">
    <location>
        <begin position="112"/>
        <end position="129"/>
    </location>
</feature>
<gene>
    <name evidence="8" type="ORF">SAMN04487767_13314</name>
</gene>
<feature type="domain" description="4Fe-4S ferredoxin-type" evidence="7">
    <location>
        <begin position="268"/>
        <end position="298"/>
    </location>
</feature>
<dbReference type="InterPro" id="IPR017900">
    <property type="entry name" value="4Fe4S_Fe_S_CS"/>
</dbReference>
<accession>A0A2A8CEH4</accession>
<evidence type="ECO:0000313" key="8">
    <source>
        <dbReference type="EMBL" id="SDE71973.1"/>
    </source>
</evidence>
<evidence type="ECO:0000256" key="6">
    <source>
        <dbReference type="SAM" id="Phobius"/>
    </source>
</evidence>
<dbReference type="GO" id="GO:0046872">
    <property type="term" value="F:metal ion binding"/>
    <property type="evidence" value="ECO:0007669"/>
    <property type="project" value="UniProtKB-KW"/>
</dbReference>
<keyword evidence="3" id="KW-0560">Oxidoreductase</keyword>
<keyword evidence="6" id="KW-0472">Membrane</keyword>
<dbReference type="InterPro" id="IPR036197">
    <property type="entry name" value="NarG-like_sf"/>
</dbReference>
<dbReference type="SUPFAM" id="SSF46548">
    <property type="entry name" value="alpha-helical ferredoxin"/>
    <property type="match status" value="1"/>
</dbReference>
<dbReference type="InterPro" id="IPR017896">
    <property type="entry name" value="4Fe4S_Fe-S-bd"/>
</dbReference>
<dbReference type="Pfam" id="PF13183">
    <property type="entry name" value="Fer4_8"/>
    <property type="match status" value="1"/>
</dbReference>
<dbReference type="PANTHER" id="PTHR43255">
    <property type="entry name" value="IRON-SULFUR-BINDING OXIDOREDUCTASE FADF-RELATED-RELATED"/>
    <property type="match status" value="1"/>
</dbReference>
<protein>
    <submittedName>
        <fullName evidence="8">Fe-S oxidoreductase</fullName>
    </submittedName>
</protein>
<dbReference type="PATRIC" id="fig|1396.441.peg.445"/>
<feature type="transmembrane region" description="Helical" evidence="6">
    <location>
        <begin position="71"/>
        <end position="92"/>
    </location>
</feature>
<keyword evidence="6" id="KW-0812">Transmembrane</keyword>
<evidence type="ECO:0000256" key="2">
    <source>
        <dbReference type="ARBA" id="ARBA00022723"/>
    </source>
</evidence>
<dbReference type="GO" id="GO:0005886">
    <property type="term" value="C:plasma membrane"/>
    <property type="evidence" value="ECO:0007669"/>
    <property type="project" value="TreeGrafter"/>
</dbReference>
<dbReference type="SUPFAM" id="SSF103501">
    <property type="entry name" value="Respiratory nitrate reductase 1 gamma chain"/>
    <property type="match status" value="1"/>
</dbReference>
<evidence type="ECO:0000313" key="9">
    <source>
        <dbReference type="Proteomes" id="UP000183507"/>
    </source>
</evidence>
<keyword evidence="1" id="KW-0004">4Fe-4S</keyword>
<dbReference type="Pfam" id="PF02754">
    <property type="entry name" value="CCG"/>
    <property type="match status" value="2"/>
</dbReference>
<dbReference type="Gene3D" id="1.10.1060.10">
    <property type="entry name" value="Alpha-helical ferredoxin"/>
    <property type="match status" value="1"/>
</dbReference>
<dbReference type="GeneID" id="51137028"/>
<dbReference type="EMBL" id="FMZR01000033">
    <property type="protein sequence ID" value="SDE71973.1"/>
    <property type="molecule type" value="Genomic_DNA"/>
</dbReference>
<dbReference type="AlphaFoldDB" id="A0A2A8CEH4"/>
<name>A0A2A8CEH4_9BACI</name>
<dbReference type="GO" id="GO:0016491">
    <property type="term" value="F:oxidoreductase activity"/>
    <property type="evidence" value="ECO:0007669"/>
    <property type="project" value="UniProtKB-KW"/>
</dbReference>
<keyword evidence="2" id="KW-0479">Metal-binding</keyword>
<dbReference type="InterPro" id="IPR004017">
    <property type="entry name" value="Cys_rich_dom"/>
</dbReference>
<dbReference type="InterPro" id="IPR051460">
    <property type="entry name" value="HdrC_iron-sulfur_subunit"/>
</dbReference>
<dbReference type="PROSITE" id="PS51379">
    <property type="entry name" value="4FE4S_FER_2"/>
    <property type="match status" value="1"/>
</dbReference>
<feature type="transmembrane region" description="Helical" evidence="6">
    <location>
        <begin position="196"/>
        <end position="219"/>
    </location>
</feature>
<dbReference type="InterPro" id="IPR009051">
    <property type="entry name" value="Helical_ferredxn"/>
</dbReference>
<dbReference type="PANTHER" id="PTHR43255:SF1">
    <property type="entry name" value="IRON-SULFUR-BINDING OXIDOREDUCTASE FADF-RELATED"/>
    <property type="match status" value="1"/>
</dbReference>
<evidence type="ECO:0000256" key="4">
    <source>
        <dbReference type="ARBA" id="ARBA00023004"/>
    </source>
</evidence>
<dbReference type="PROSITE" id="PS00198">
    <property type="entry name" value="4FE4S_FER_1"/>
    <property type="match status" value="1"/>
</dbReference>
<feature type="transmembrane region" description="Helical" evidence="6">
    <location>
        <begin position="149"/>
        <end position="170"/>
    </location>
</feature>
<organism evidence="8 9">
    <name type="scientific">Bacillus wiedmannii</name>
    <dbReference type="NCBI Taxonomy" id="1890302"/>
    <lineage>
        <taxon>Bacteria</taxon>
        <taxon>Bacillati</taxon>
        <taxon>Bacillota</taxon>
        <taxon>Bacilli</taxon>
        <taxon>Bacillales</taxon>
        <taxon>Bacillaceae</taxon>
        <taxon>Bacillus</taxon>
        <taxon>Bacillus cereus group</taxon>
    </lineage>
</organism>
<evidence type="ECO:0000259" key="7">
    <source>
        <dbReference type="PROSITE" id="PS51379"/>
    </source>
</evidence>
<accession>A0A1D3P932</accession>
<dbReference type="GO" id="GO:0051539">
    <property type="term" value="F:4 iron, 4 sulfur cluster binding"/>
    <property type="evidence" value="ECO:0007669"/>
    <property type="project" value="UniProtKB-KW"/>
</dbReference>
<feature type="transmembrane region" description="Helical" evidence="6">
    <location>
        <begin position="6"/>
        <end position="27"/>
    </location>
</feature>
<dbReference type="Gene3D" id="1.20.950.20">
    <property type="entry name" value="Transmembrane di-heme cytochromes, Chain C"/>
    <property type="match status" value="1"/>
</dbReference>
<evidence type="ECO:0000256" key="3">
    <source>
        <dbReference type="ARBA" id="ARBA00023002"/>
    </source>
</evidence>